<dbReference type="AlphaFoldDB" id="A0A386ZFI3"/>
<reference evidence="2 3" key="1">
    <citation type="submission" date="2018-09" db="EMBL/GenBank/DDBJ databases">
        <title>Nocardia yunnanensis sp. nov., an actinomycete isolated from a soil sample.</title>
        <authorList>
            <person name="Zhang J."/>
        </authorList>
    </citation>
    <scope>NUCLEOTIDE SEQUENCE [LARGE SCALE GENOMIC DNA]</scope>
    <source>
        <strain evidence="2 3">CFHS0054</strain>
    </source>
</reference>
<accession>A0A386ZFI3</accession>
<evidence type="ECO:0000256" key="1">
    <source>
        <dbReference type="SAM" id="SignalP"/>
    </source>
</evidence>
<evidence type="ECO:0000313" key="2">
    <source>
        <dbReference type="EMBL" id="AYF76288.1"/>
    </source>
</evidence>
<dbReference type="Pfam" id="PF00756">
    <property type="entry name" value="Esterase"/>
    <property type="match status" value="1"/>
</dbReference>
<feature type="chain" id="PRO_5039476730" evidence="1">
    <location>
        <begin position="33"/>
        <end position="333"/>
    </location>
</feature>
<keyword evidence="3" id="KW-1185">Reference proteome</keyword>
<dbReference type="InterPro" id="IPR029058">
    <property type="entry name" value="AB_hydrolase_fold"/>
</dbReference>
<keyword evidence="1" id="KW-0732">Signal</keyword>
<feature type="signal peptide" evidence="1">
    <location>
        <begin position="1"/>
        <end position="32"/>
    </location>
</feature>
<protein>
    <submittedName>
        <fullName evidence="2">Esterase family protein</fullName>
    </submittedName>
</protein>
<dbReference type="RefSeq" id="WP_120739656.1">
    <property type="nucleotide sequence ID" value="NZ_CP032568.1"/>
</dbReference>
<dbReference type="Gene3D" id="3.40.50.1820">
    <property type="entry name" value="alpha/beta hydrolase"/>
    <property type="match status" value="1"/>
</dbReference>
<gene>
    <name evidence="2" type="ORF">D7D52_23435</name>
</gene>
<dbReference type="PANTHER" id="PTHR48098">
    <property type="entry name" value="ENTEROCHELIN ESTERASE-RELATED"/>
    <property type="match status" value="1"/>
</dbReference>
<sequence length="333" mass="35450">MKHARTLREAVLAVLLAAVCTLTPLATASAHADGAYLDRIEREGPHELAVYVYSAAMDRVIEQDVLVPESGSAGRPIAYLLFGAVRAEDPVDWPTMTDLLRFAPGTGVDVVIPHGGAGTYYTDWQRDDPVLGRNRWATYLTTELPPIMDAVLHSSGRNAIVGLSMSSTSALALAEAAPQLYEAVGAFSGCAETSSPLGQAYVYLTTHVRGGGDVENMWGPFGSPAWAANDAFLHADRLRGHTLYLAAGSGLPDGHDTLTDPRIDGNAPLLLTQLTEGGVIEAATSECTRHLAARLAELGIPADYRPHPGTHSWGYWQDDLHAFWPAMAAAIGA</sequence>
<dbReference type="EMBL" id="CP032568">
    <property type="protein sequence ID" value="AYF76288.1"/>
    <property type="molecule type" value="Genomic_DNA"/>
</dbReference>
<dbReference type="InterPro" id="IPR000801">
    <property type="entry name" value="Esterase-like"/>
</dbReference>
<dbReference type="InterPro" id="IPR050583">
    <property type="entry name" value="Mycobacterial_A85_antigen"/>
</dbReference>
<dbReference type="GO" id="GO:0016747">
    <property type="term" value="F:acyltransferase activity, transferring groups other than amino-acyl groups"/>
    <property type="evidence" value="ECO:0007669"/>
    <property type="project" value="TreeGrafter"/>
</dbReference>
<organism evidence="2 3">
    <name type="scientific">Nocardia yunnanensis</name>
    <dbReference type="NCBI Taxonomy" id="2382165"/>
    <lineage>
        <taxon>Bacteria</taxon>
        <taxon>Bacillati</taxon>
        <taxon>Actinomycetota</taxon>
        <taxon>Actinomycetes</taxon>
        <taxon>Mycobacteriales</taxon>
        <taxon>Nocardiaceae</taxon>
        <taxon>Nocardia</taxon>
    </lineage>
</organism>
<dbReference type="PANTHER" id="PTHR48098:SF1">
    <property type="entry name" value="DIACYLGLYCEROL ACYLTRANSFERASE_MYCOLYLTRANSFERASE AG85A"/>
    <property type="match status" value="1"/>
</dbReference>
<dbReference type="SUPFAM" id="SSF53474">
    <property type="entry name" value="alpha/beta-Hydrolases"/>
    <property type="match status" value="1"/>
</dbReference>
<dbReference type="OrthoDB" id="4527292at2"/>
<proteinExistence type="predicted"/>
<dbReference type="Proteomes" id="UP000267164">
    <property type="component" value="Chromosome"/>
</dbReference>
<evidence type="ECO:0000313" key="3">
    <source>
        <dbReference type="Proteomes" id="UP000267164"/>
    </source>
</evidence>
<name>A0A386ZFI3_9NOCA</name>
<dbReference type="KEGG" id="nyu:D7D52_23435"/>